<dbReference type="OrthoDB" id="8886319at2759"/>
<proteinExistence type="predicted"/>
<gene>
    <name evidence="3" type="ORF">FA15DRAFT_657535</name>
</gene>
<name>A0A5C3KQ10_COPMA</name>
<accession>A0A5C3KQ10</accession>
<feature type="coiled-coil region" evidence="1">
    <location>
        <begin position="62"/>
        <end position="152"/>
    </location>
</feature>
<feature type="region of interest" description="Disordered" evidence="2">
    <location>
        <begin position="170"/>
        <end position="190"/>
    </location>
</feature>
<dbReference type="EMBL" id="ML210241">
    <property type="protein sequence ID" value="TFK22406.1"/>
    <property type="molecule type" value="Genomic_DNA"/>
</dbReference>
<evidence type="ECO:0000313" key="4">
    <source>
        <dbReference type="Proteomes" id="UP000307440"/>
    </source>
</evidence>
<protein>
    <submittedName>
        <fullName evidence="3">Uncharacterized protein</fullName>
    </submittedName>
</protein>
<sequence length="249" mass="28459">MKVADICTSQDDFLIAIVPKDAKRELYPQGIVCLEQKSSQANLEVGLERTVSPVKAPKSDVSERIARMFKELEQEKVQVQHELGEMKVGFKEMRHELGEMEVGVKEMQHELGEMEVGVKEMQHELGEMDVEVNNMQHELGEMEVKVKAIQQESWEMEVELGSLMQQEPGEVKGELNDTGKSRENECVHTKKREAASLEALMKQERQRERESAEVKAQLAEHDAVLKGLRHQMQFLQNVVYILISNSAIY</sequence>
<evidence type="ECO:0000313" key="3">
    <source>
        <dbReference type="EMBL" id="TFK22406.1"/>
    </source>
</evidence>
<keyword evidence="4" id="KW-1185">Reference proteome</keyword>
<organism evidence="3 4">
    <name type="scientific">Coprinopsis marcescibilis</name>
    <name type="common">Agaric fungus</name>
    <name type="synonym">Psathyrella marcescibilis</name>
    <dbReference type="NCBI Taxonomy" id="230819"/>
    <lineage>
        <taxon>Eukaryota</taxon>
        <taxon>Fungi</taxon>
        <taxon>Dikarya</taxon>
        <taxon>Basidiomycota</taxon>
        <taxon>Agaricomycotina</taxon>
        <taxon>Agaricomycetes</taxon>
        <taxon>Agaricomycetidae</taxon>
        <taxon>Agaricales</taxon>
        <taxon>Agaricineae</taxon>
        <taxon>Psathyrellaceae</taxon>
        <taxon>Coprinopsis</taxon>
    </lineage>
</organism>
<reference evidence="3 4" key="1">
    <citation type="journal article" date="2019" name="Nat. Ecol. Evol.">
        <title>Megaphylogeny resolves global patterns of mushroom evolution.</title>
        <authorList>
            <person name="Varga T."/>
            <person name="Krizsan K."/>
            <person name="Foldi C."/>
            <person name="Dima B."/>
            <person name="Sanchez-Garcia M."/>
            <person name="Sanchez-Ramirez S."/>
            <person name="Szollosi G.J."/>
            <person name="Szarkandi J.G."/>
            <person name="Papp V."/>
            <person name="Albert L."/>
            <person name="Andreopoulos W."/>
            <person name="Angelini C."/>
            <person name="Antonin V."/>
            <person name="Barry K.W."/>
            <person name="Bougher N.L."/>
            <person name="Buchanan P."/>
            <person name="Buyck B."/>
            <person name="Bense V."/>
            <person name="Catcheside P."/>
            <person name="Chovatia M."/>
            <person name="Cooper J."/>
            <person name="Damon W."/>
            <person name="Desjardin D."/>
            <person name="Finy P."/>
            <person name="Geml J."/>
            <person name="Haridas S."/>
            <person name="Hughes K."/>
            <person name="Justo A."/>
            <person name="Karasinski D."/>
            <person name="Kautmanova I."/>
            <person name="Kiss B."/>
            <person name="Kocsube S."/>
            <person name="Kotiranta H."/>
            <person name="LaButti K.M."/>
            <person name="Lechner B.E."/>
            <person name="Liimatainen K."/>
            <person name="Lipzen A."/>
            <person name="Lukacs Z."/>
            <person name="Mihaltcheva S."/>
            <person name="Morgado L.N."/>
            <person name="Niskanen T."/>
            <person name="Noordeloos M.E."/>
            <person name="Ohm R.A."/>
            <person name="Ortiz-Santana B."/>
            <person name="Ovrebo C."/>
            <person name="Racz N."/>
            <person name="Riley R."/>
            <person name="Savchenko A."/>
            <person name="Shiryaev A."/>
            <person name="Soop K."/>
            <person name="Spirin V."/>
            <person name="Szebenyi C."/>
            <person name="Tomsovsky M."/>
            <person name="Tulloss R.E."/>
            <person name="Uehling J."/>
            <person name="Grigoriev I.V."/>
            <person name="Vagvolgyi C."/>
            <person name="Papp T."/>
            <person name="Martin F.M."/>
            <person name="Miettinen O."/>
            <person name="Hibbett D.S."/>
            <person name="Nagy L.G."/>
        </authorList>
    </citation>
    <scope>NUCLEOTIDE SEQUENCE [LARGE SCALE GENOMIC DNA]</scope>
    <source>
        <strain evidence="3 4">CBS 121175</strain>
    </source>
</reference>
<evidence type="ECO:0000256" key="2">
    <source>
        <dbReference type="SAM" id="MobiDB-lite"/>
    </source>
</evidence>
<keyword evidence="1" id="KW-0175">Coiled coil</keyword>
<dbReference type="AlphaFoldDB" id="A0A5C3KQ10"/>
<evidence type="ECO:0000256" key="1">
    <source>
        <dbReference type="SAM" id="Coils"/>
    </source>
</evidence>
<dbReference type="Proteomes" id="UP000307440">
    <property type="component" value="Unassembled WGS sequence"/>
</dbReference>